<sequence>MAREVAMSDTPLFDACGVVGVGYEGLDVFQFIEKLKKDQVSLLVDIRKTPISRKPGLSKTRLSENLKAVGIEYKHASCLGNPKWNRPGFSGDPRELEEARSTYSKLMQNNEAKQWIEWIAEQAMTRTVALMCFEACEERCHRYVTIREVRDRIGKLATA</sequence>
<name>A0A9P2T9M6_THEFU</name>
<dbReference type="Proteomes" id="UP000014184">
    <property type="component" value="Unassembled WGS sequence"/>
</dbReference>
<protein>
    <recommendedName>
        <fullName evidence="3">DUF488 domain-containing protein</fullName>
    </recommendedName>
</protein>
<accession>A0A9P2T9M6</accession>
<dbReference type="PANTHER" id="PTHR39337">
    <property type="entry name" value="BLR5642 PROTEIN"/>
    <property type="match status" value="1"/>
</dbReference>
<dbReference type="InterPro" id="IPR007438">
    <property type="entry name" value="DUF488"/>
</dbReference>
<reference evidence="1 2" key="1">
    <citation type="journal article" date="2013" name="Genome Announc.">
        <title>Draft Genome Sequence of the Lignocellulose Decomposer Thermobifida fusca Strain TM51.</title>
        <authorList>
            <person name="Toth A."/>
            <person name="Barna T."/>
            <person name="Nagy I."/>
            <person name="Horvath B."/>
            <person name="Nagy I."/>
            <person name="Tancsics A."/>
            <person name="Kriszt B."/>
            <person name="Baka E."/>
            <person name="Fekete C."/>
            <person name="Kukolya J."/>
        </authorList>
    </citation>
    <scope>NUCLEOTIDE SEQUENCE [LARGE SCALE GENOMIC DNA]</scope>
    <source>
        <strain evidence="1 2">TM51</strain>
    </source>
</reference>
<evidence type="ECO:0008006" key="3">
    <source>
        <dbReference type="Google" id="ProtNLM"/>
    </source>
</evidence>
<evidence type="ECO:0000313" key="1">
    <source>
        <dbReference type="EMBL" id="EOR70236.1"/>
    </source>
</evidence>
<gene>
    <name evidence="1" type="ORF">TM51_14260</name>
</gene>
<evidence type="ECO:0000313" key="2">
    <source>
        <dbReference type="Proteomes" id="UP000014184"/>
    </source>
</evidence>
<dbReference type="EMBL" id="AOSG01000083">
    <property type="protein sequence ID" value="EOR70236.1"/>
    <property type="molecule type" value="Genomic_DNA"/>
</dbReference>
<dbReference type="Pfam" id="PF04343">
    <property type="entry name" value="DUF488"/>
    <property type="match status" value="1"/>
</dbReference>
<organism evidence="1 2">
    <name type="scientific">Thermobifida fusca TM51</name>
    <dbReference type="NCBI Taxonomy" id="1169414"/>
    <lineage>
        <taxon>Bacteria</taxon>
        <taxon>Bacillati</taxon>
        <taxon>Actinomycetota</taxon>
        <taxon>Actinomycetes</taxon>
        <taxon>Streptosporangiales</taxon>
        <taxon>Nocardiopsidaceae</taxon>
        <taxon>Thermobifida</taxon>
    </lineage>
</organism>
<dbReference type="RefSeq" id="WP_011293198.1">
    <property type="nucleotide sequence ID" value="NZ_AOSG01000083.1"/>
</dbReference>
<proteinExistence type="predicted"/>
<dbReference type="AlphaFoldDB" id="A0A9P2T9M6"/>
<keyword evidence="2" id="KW-1185">Reference proteome</keyword>
<dbReference type="PANTHER" id="PTHR39337:SF1">
    <property type="entry name" value="BLR5642 PROTEIN"/>
    <property type="match status" value="1"/>
</dbReference>
<comment type="caution">
    <text evidence="1">The sequence shown here is derived from an EMBL/GenBank/DDBJ whole genome shotgun (WGS) entry which is preliminary data.</text>
</comment>